<proteinExistence type="predicted"/>
<feature type="coiled-coil region" evidence="1">
    <location>
        <begin position="312"/>
        <end position="353"/>
    </location>
</feature>
<keyword evidence="3" id="KW-1185">Reference proteome</keyword>
<feature type="coiled-coil region" evidence="1">
    <location>
        <begin position="618"/>
        <end position="689"/>
    </location>
</feature>
<keyword evidence="1" id="KW-0175">Coiled coil</keyword>
<reference evidence="3" key="1">
    <citation type="journal article" date="2006" name="PLoS Biol.">
        <title>Macronuclear genome sequence of the ciliate Tetrahymena thermophila, a model eukaryote.</title>
        <authorList>
            <person name="Eisen J.A."/>
            <person name="Coyne R.S."/>
            <person name="Wu M."/>
            <person name="Wu D."/>
            <person name="Thiagarajan M."/>
            <person name="Wortman J.R."/>
            <person name="Badger J.H."/>
            <person name="Ren Q."/>
            <person name="Amedeo P."/>
            <person name="Jones K.M."/>
            <person name="Tallon L.J."/>
            <person name="Delcher A.L."/>
            <person name="Salzberg S.L."/>
            <person name="Silva J.C."/>
            <person name="Haas B.J."/>
            <person name="Majoros W.H."/>
            <person name="Farzad M."/>
            <person name="Carlton J.M."/>
            <person name="Smith R.K. Jr."/>
            <person name="Garg J."/>
            <person name="Pearlman R.E."/>
            <person name="Karrer K.M."/>
            <person name="Sun L."/>
            <person name="Manning G."/>
            <person name="Elde N.C."/>
            <person name="Turkewitz A.P."/>
            <person name="Asai D.J."/>
            <person name="Wilkes D.E."/>
            <person name="Wang Y."/>
            <person name="Cai H."/>
            <person name="Collins K."/>
            <person name="Stewart B.A."/>
            <person name="Lee S.R."/>
            <person name="Wilamowska K."/>
            <person name="Weinberg Z."/>
            <person name="Ruzzo W.L."/>
            <person name="Wloga D."/>
            <person name="Gaertig J."/>
            <person name="Frankel J."/>
            <person name="Tsao C.-C."/>
            <person name="Gorovsky M.A."/>
            <person name="Keeling P.J."/>
            <person name="Waller R.F."/>
            <person name="Patron N.J."/>
            <person name="Cherry J.M."/>
            <person name="Stover N.A."/>
            <person name="Krieger C.J."/>
            <person name="del Toro C."/>
            <person name="Ryder H.F."/>
            <person name="Williamson S.C."/>
            <person name="Barbeau R.A."/>
            <person name="Hamilton E.P."/>
            <person name="Orias E."/>
        </authorList>
    </citation>
    <scope>NUCLEOTIDE SEQUENCE [LARGE SCALE GENOMIC DNA]</scope>
    <source>
        <strain evidence="3">SB210</strain>
    </source>
</reference>
<dbReference type="RefSeq" id="XP_001024129.2">
    <property type="nucleotide sequence ID" value="XM_001024129.2"/>
</dbReference>
<dbReference type="InParanoid" id="I7MA81"/>
<feature type="coiled-coil region" evidence="1">
    <location>
        <begin position="766"/>
        <end position="793"/>
    </location>
</feature>
<dbReference type="EMBL" id="GG662464">
    <property type="protein sequence ID" value="EAS03884.2"/>
    <property type="molecule type" value="Genomic_DNA"/>
</dbReference>
<evidence type="ECO:0000313" key="2">
    <source>
        <dbReference type="EMBL" id="EAS03884.2"/>
    </source>
</evidence>
<feature type="coiled-coil region" evidence="1">
    <location>
        <begin position="1169"/>
        <end position="1469"/>
    </location>
</feature>
<dbReference type="OrthoDB" id="304292at2759"/>
<dbReference type="KEGG" id="tet:TTHERM_00455230"/>
<evidence type="ECO:0000256" key="1">
    <source>
        <dbReference type="SAM" id="Coils"/>
    </source>
</evidence>
<dbReference type="eggNOG" id="ENOG502R2TX">
    <property type="taxonomic scope" value="Eukaryota"/>
</dbReference>
<dbReference type="GeneID" id="7841015"/>
<dbReference type="Gene3D" id="1.10.287.1490">
    <property type="match status" value="2"/>
</dbReference>
<evidence type="ECO:0000313" key="3">
    <source>
        <dbReference type="Proteomes" id="UP000009168"/>
    </source>
</evidence>
<name>I7MA81_TETTS</name>
<accession>I7MA81</accession>
<feature type="coiled-coil region" evidence="1">
    <location>
        <begin position="824"/>
        <end position="1140"/>
    </location>
</feature>
<protein>
    <submittedName>
        <fullName evidence="2">Uncharacterized protein</fullName>
    </submittedName>
</protein>
<gene>
    <name evidence="2" type="ORF">TTHERM_00455230</name>
</gene>
<sequence length="1691" mass="200180">MSQSQQQVQGKEKDRAAQALPILNNQLDIIVYHGELGYLYSYSNVSADKKISFIQENILKDIKIEIPNQFLTTKTGYLIQPDDVLAEIERDNALAQTQRLIDSTKYKMFHNIFVFNVKLLMDNTEAAVNFFQQEQENQLKQFNKISLDAKKPQIKLDSKYADTDYQYPVELNDGQKQLVQLKNQNILELEQKFYKFYSSIKRKAYEFIQKWQKVERASKEYEIQYKSIECLLMRVINEYQVSKNLSTEMHQKIKNLNEVVSKSVQKYEESLKIGKNVELPDVLKKDNKKYLYDIYYDVSKMDQWKSHCINHYEKIKKTHSKEQEEISSLKRQIKDQQATIQQLSNENIETIKKFDDQCLEGKNYTLTSFNGVYEEYKNLRKCIQYIIDNQQDEYTLKTSLDNCMLQCQDKLKDQEKIEKQITQYIDALGNYITSIWESKFKQFQRMQQYQQKFTQILNGLNTITYDKLKSLEPDISRLEKDISDLTKPYTFFTNFKVILKEVSRRNEFNSLLDNQIKIINSIIKIEQQKRVSFIANYGKCMPKDFIPELNMNVKPYPQNYEKLPKIENEHDEKDKYFDLFKQLELPEYGLKQEEMIADLKKELQMNLLNNKHKKDPHQIELEYQNSELRNQIMKLKNEIEMLNLKRKDDNSNIQIDLLTKKNTLLQDQINKLEQQLNQVNNSNEYVKAISSLQKQLDERDKAYQNLHLYYQKDNKENYISAANQNDANNAVNKTEEAKIIEKLNTRVANLTVLLQQSAKISFNQILRKQNDKQQKLQDKIFQQEQKLIASQEESQKEKNKYISFHEEKIKQIEQRYYSENKKVLSLLDQTKEQHKDEINLLNQKIKSQECDMIEKTKQLKNAQEQIARLNSQISQKQKEYEELNKKSQQVENRLKTDNAKQVTELQSQLQKDSEKYKKRLAQLETDLANKQSVLQNQTKDFNNVKRDLDLKHEEYEKVQYELQQVQNERDRLKKDVMNLKNRIENLDQTVEKNRLEIQQLNKQNQALNNEKQSISEDIQKDKQQVQDLQKRLTQILDSVKSLESERSRLLSQIESQKLDLDKKKIEIDNLNKQVYEQSNERAQQLEKLMESQMNEKLKISALNEQVQIYKIEIDQFKTKMQILEADIQARDEKIKILNKNIETQKITIDENDKKIESLVSEQSKVIAENEQKNQLITNLNAAIEQALIECEIQQKNANSKKVELEEKQEEYKHELERLQNEINELGRNLATCKERERETNNKNVELIQQIEEANHNLNQKEQELNQIVEEMNLNKNHINSNEMSLKQLNLDLKERDDYVSNLQDEVKNLTQQLEDLQRQDLQNQQEIENLNSQINKLKNNLNSMEDKNQELQSKTNNLLQNVIDLQSSLQQLRVEKELIEQNNQLLQESLQKEKEEKEIAIRCQDEQEKEYEKLKNSTICIDAHTQALDKLEIKNDQQKLEIEKQQEQLEQFAQQLITAETTIQSQKKQLDGHKIIQENYLKTISELSSKLNVEKKDSECQWEEEQDEKMISLSTYEAQKFRKLLKSIDHNKKIPIMSQKNIEHIDITQALKKTSIIQESINFTKLEEGTKMLFIPSSNDIYVPLILKQLNDGAIFNDQNTSASSASLSISTYKNNYFLDFDTLDKKVKELLTECSLIMIANIKNIIPKQVNIDNNPFGLKENESYFLLQVEQPEYIVGLEDEDHTIKNYA</sequence>
<dbReference type="SUPFAM" id="SSF57997">
    <property type="entry name" value="Tropomyosin"/>
    <property type="match status" value="1"/>
</dbReference>
<dbReference type="Proteomes" id="UP000009168">
    <property type="component" value="Unassembled WGS sequence"/>
</dbReference>
<organism evidence="2 3">
    <name type="scientific">Tetrahymena thermophila (strain SB210)</name>
    <dbReference type="NCBI Taxonomy" id="312017"/>
    <lineage>
        <taxon>Eukaryota</taxon>
        <taxon>Sar</taxon>
        <taxon>Alveolata</taxon>
        <taxon>Ciliophora</taxon>
        <taxon>Intramacronucleata</taxon>
        <taxon>Oligohymenophorea</taxon>
        <taxon>Hymenostomatida</taxon>
        <taxon>Tetrahymenina</taxon>
        <taxon>Tetrahymenidae</taxon>
        <taxon>Tetrahymena</taxon>
    </lineage>
</organism>